<evidence type="ECO:0000256" key="4">
    <source>
        <dbReference type="SAM" id="SignalP"/>
    </source>
</evidence>
<dbReference type="SUPFAM" id="SSF55383">
    <property type="entry name" value="Copper amine oxidase, domain N"/>
    <property type="match status" value="1"/>
</dbReference>
<dbReference type="Pfam" id="PF01520">
    <property type="entry name" value="Amidase_3"/>
    <property type="match status" value="1"/>
</dbReference>
<dbReference type="Proteomes" id="UP000001029">
    <property type="component" value="Chromosome"/>
</dbReference>
<comment type="catalytic activity">
    <reaction evidence="1">
        <text>Hydrolyzes the link between N-acetylmuramoyl residues and L-amino acid residues in certain cell-wall glycopeptides.</text>
        <dbReference type="EC" id="3.5.1.28"/>
    </reaction>
</comment>
<organism evidence="6 7">
    <name type="scientific">Elusimicrobium minutum (strain Pei191)</name>
    <dbReference type="NCBI Taxonomy" id="445932"/>
    <lineage>
        <taxon>Bacteria</taxon>
        <taxon>Pseudomonadati</taxon>
        <taxon>Elusimicrobiota</taxon>
        <taxon>Elusimicrobia</taxon>
        <taxon>Elusimicrobiales</taxon>
        <taxon>Elusimicrobiaceae</taxon>
        <taxon>Elusimicrobium</taxon>
    </lineage>
</organism>
<dbReference type="PANTHER" id="PTHR30404:SF0">
    <property type="entry name" value="N-ACETYLMURAMOYL-L-ALANINE AMIDASE AMIC"/>
    <property type="match status" value="1"/>
</dbReference>
<dbReference type="OrthoDB" id="9806267at2"/>
<evidence type="ECO:0000313" key="7">
    <source>
        <dbReference type="Proteomes" id="UP000001029"/>
    </source>
</evidence>
<dbReference type="Pfam" id="PF07833">
    <property type="entry name" value="Cu_amine_oxidN1"/>
    <property type="match status" value="1"/>
</dbReference>
<dbReference type="HOGENOM" id="CLU_514579_0_0_0"/>
<dbReference type="EC" id="3.5.1.28" evidence="2"/>
<reference evidence="6 7" key="1">
    <citation type="journal article" date="2009" name="Appl. Environ. Microbiol.">
        <title>Genomic analysis of 'Elusimicrobium minutum,' the first cultivated representative of the phylum 'Elusimicrobia' (formerly termite group 1).</title>
        <authorList>
            <person name="Herlemann D.P.R."/>
            <person name="Geissinger O."/>
            <person name="Ikeda-Ohtsubo W."/>
            <person name="Kunin V."/>
            <person name="Sun H."/>
            <person name="Lapidus A."/>
            <person name="Hugenholtz P."/>
            <person name="Brune A."/>
        </authorList>
    </citation>
    <scope>NUCLEOTIDE SEQUENCE [LARGE SCALE GENOMIC DNA]</scope>
    <source>
        <strain evidence="6 7">Pei191</strain>
    </source>
</reference>
<gene>
    <name evidence="6" type="ordered locus">Emin_1374</name>
</gene>
<dbReference type="GO" id="GO:0030288">
    <property type="term" value="C:outer membrane-bounded periplasmic space"/>
    <property type="evidence" value="ECO:0007669"/>
    <property type="project" value="TreeGrafter"/>
</dbReference>
<dbReference type="STRING" id="445932.Emin_1374"/>
<dbReference type="InterPro" id="IPR050695">
    <property type="entry name" value="N-acetylmuramoyl_amidase_3"/>
</dbReference>
<keyword evidence="7" id="KW-1185">Reference proteome</keyword>
<protein>
    <recommendedName>
        <fullName evidence="2">N-acetylmuramoyl-L-alanine amidase</fullName>
        <ecNumber evidence="2">3.5.1.28</ecNumber>
    </recommendedName>
</protein>
<dbReference type="SMART" id="SM00646">
    <property type="entry name" value="Ami_3"/>
    <property type="match status" value="1"/>
</dbReference>
<dbReference type="KEGG" id="emi:Emin_1374"/>
<dbReference type="PANTHER" id="PTHR30404">
    <property type="entry name" value="N-ACETYLMURAMOYL-L-ALANINE AMIDASE"/>
    <property type="match status" value="1"/>
</dbReference>
<proteinExistence type="predicted"/>
<dbReference type="InterPro" id="IPR012854">
    <property type="entry name" value="Cu_amine_oxidase-like_N"/>
</dbReference>
<dbReference type="Gene3D" id="3.40.630.40">
    <property type="entry name" value="Zn-dependent exopeptidases"/>
    <property type="match status" value="1"/>
</dbReference>
<feature type="signal peptide" evidence="4">
    <location>
        <begin position="1"/>
        <end position="19"/>
    </location>
</feature>
<dbReference type="GO" id="GO:0009253">
    <property type="term" value="P:peptidoglycan catabolic process"/>
    <property type="evidence" value="ECO:0007669"/>
    <property type="project" value="InterPro"/>
</dbReference>
<dbReference type="AlphaFoldDB" id="B2KEH8"/>
<evidence type="ECO:0000313" key="6">
    <source>
        <dbReference type="EMBL" id="ACC98924.1"/>
    </source>
</evidence>
<dbReference type="CDD" id="cd02696">
    <property type="entry name" value="MurNAc-LAA"/>
    <property type="match status" value="1"/>
</dbReference>
<accession>B2KEH8</accession>
<dbReference type="FunFam" id="3.40.630.40:FF:000005">
    <property type="entry name" value="N-acetylmuramoyl-L-alanine amidase (AmiA)"/>
    <property type="match status" value="1"/>
</dbReference>
<dbReference type="InterPro" id="IPR002508">
    <property type="entry name" value="MurNAc-LAA_cat"/>
</dbReference>
<evidence type="ECO:0000256" key="2">
    <source>
        <dbReference type="ARBA" id="ARBA00011901"/>
    </source>
</evidence>
<dbReference type="InterPro" id="IPR036582">
    <property type="entry name" value="Mao_N_sf"/>
</dbReference>
<dbReference type="SUPFAM" id="SSF53187">
    <property type="entry name" value="Zn-dependent exopeptidases"/>
    <property type="match status" value="1"/>
</dbReference>
<keyword evidence="4" id="KW-0732">Signal</keyword>
<feature type="chain" id="PRO_5002779860" description="N-acetylmuramoyl-L-alanine amidase" evidence="4">
    <location>
        <begin position="20"/>
        <end position="529"/>
    </location>
</feature>
<evidence type="ECO:0000256" key="1">
    <source>
        <dbReference type="ARBA" id="ARBA00001561"/>
    </source>
</evidence>
<evidence type="ECO:0000259" key="5">
    <source>
        <dbReference type="SMART" id="SM00646"/>
    </source>
</evidence>
<dbReference type="RefSeq" id="WP_012415539.1">
    <property type="nucleotide sequence ID" value="NC_010644.1"/>
</dbReference>
<sequence length="529" mass="58810">MKKVLISFVLLCMSAFAFSNEVNIFDSGKSKGSVRSYINYSTVFVDAQAMAKKLGGESQFFAQSKQMRIKIKSFTAVINAGKTEIIVNGQQEKLSLPAEITKSKIYIPVDFFLHKALSEALGRQLLFSDGKFCLERFYNIEYLNSETFNTHSIVVFDMKKDLPFTKTVKNKRVAEVEIQGGIFKRIGTVRLKDKFINNFTVKKCGDNECIRFLTSPKTDGWSLEKEGRNLVFKAWEKGFGAAAADASLPAVKREDNISQSDDEDDDGEILAEDSFFSSSAVVIARAKPSAVQTTSKNTKRKMKIVIDPGHGGKDPGATRKYSSTEKDINLWIAKELYALLKKKGFDVKLTRDNDTFLALNQRSKISNEFDADLFVSIHANASKKTAAQGFEVYFRSEKATDSEAAETAAFENEALQYEDTKINLAFADKLLQFLAVNEYINESSKLAGHVRNSVKATAGTGIRVNPNSSIKQANFYVLKGVDSPAILVECGYISNPSDRKQLNTKAVRNKLAEGIYKGILSYAKAEGWQ</sequence>
<name>B2KEH8_ELUMP</name>
<feature type="domain" description="MurNAc-LAA" evidence="5">
    <location>
        <begin position="363"/>
        <end position="520"/>
    </location>
</feature>
<evidence type="ECO:0000256" key="3">
    <source>
        <dbReference type="ARBA" id="ARBA00022801"/>
    </source>
</evidence>
<keyword evidence="3 6" id="KW-0378">Hydrolase</keyword>
<dbReference type="GO" id="GO:0008745">
    <property type="term" value="F:N-acetylmuramoyl-L-alanine amidase activity"/>
    <property type="evidence" value="ECO:0007669"/>
    <property type="project" value="UniProtKB-EC"/>
</dbReference>
<dbReference type="Gene3D" id="3.30.457.10">
    <property type="entry name" value="Copper amine oxidase-like, N-terminal domain"/>
    <property type="match status" value="1"/>
</dbReference>
<dbReference type="EMBL" id="CP001055">
    <property type="protein sequence ID" value="ACC98924.1"/>
    <property type="molecule type" value="Genomic_DNA"/>
</dbReference>